<name>A0AAE2VCP9_9BACT</name>
<dbReference type="Proteomes" id="UP000634206">
    <property type="component" value="Unassembled WGS sequence"/>
</dbReference>
<evidence type="ECO:0000313" key="2">
    <source>
        <dbReference type="Proteomes" id="UP000634206"/>
    </source>
</evidence>
<dbReference type="EMBL" id="JAENIG010000001">
    <property type="protein sequence ID" value="MBK1853529.1"/>
    <property type="molecule type" value="Genomic_DNA"/>
</dbReference>
<accession>A0AAE2VCP9</accession>
<dbReference type="RefSeq" id="WP_309488126.1">
    <property type="nucleotide sequence ID" value="NZ_JAENIG010000001.1"/>
</dbReference>
<reference evidence="1" key="1">
    <citation type="submission" date="2021-01" db="EMBL/GenBank/DDBJ databases">
        <title>Modified the classification status of verrucomicrobia.</title>
        <authorList>
            <person name="Feng X."/>
        </authorList>
    </citation>
    <scope>NUCLEOTIDE SEQUENCE</scope>
    <source>
        <strain evidence="1">5K15</strain>
    </source>
</reference>
<organism evidence="1 2">
    <name type="scientific">Oceaniferula flava</name>
    <dbReference type="NCBI Taxonomy" id="2800421"/>
    <lineage>
        <taxon>Bacteria</taxon>
        <taxon>Pseudomonadati</taxon>
        <taxon>Verrucomicrobiota</taxon>
        <taxon>Verrucomicrobiia</taxon>
        <taxon>Verrucomicrobiales</taxon>
        <taxon>Verrucomicrobiaceae</taxon>
        <taxon>Oceaniferula</taxon>
    </lineage>
</organism>
<protein>
    <submittedName>
        <fullName evidence="1">Uncharacterized protein</fullName>
    </submittedName>
</protein>
<evidence type="ECO:0000313" key="1">
    <source>
        <dbReference type="EMBL" id="MBK1853529.1"/>
    </source>
</evidence>
<gene>
    <name evidence="1" type="ORF">JIN83_01015</name>
</gene>
<proteinExistence type="predicted"/>
<sequence length="1167" mass="128600">MVLLVMIALAMLSLSTLELRQSGRSENQAVAQANARMALMLAIGQLQRTAGPDQRVTATASIFDSSPETLEIDGVALPHALGAWSTLTDAGDPIIYQAGDGYHADHRNPGDSDFIDHRENPMTWLISGGDEDGFDPRSLTLSEGSDGVVMGFDQGQQILAPLVTDQTGGSGSARGAYAYHVTDLGMAAPIVQYNKNLTAEPSSTSADNGGYANLYTGTKRPYDTLTETSGALTAISEDSVVEDERTASRYISYRSAGINPDGSANDVARELLHNYDQEFTHYNSALFVDTLNGGLRTDLTPYFQSSADPGEGGLSGSNGTLFADTDPLLEHDRFNLLSPKFGALRDFMKLGDEAGNDRSIAPRAAIYGGGANNDYPDPTKVVKHGVHPYIAEYSMYTRPVINSSSSSNMSLLIYPRVTLWNPYNVAIDTSGYFVQINQRGYFQLITDDDVDGNGSNDAYTFTSSYWGSALSGDGSKARPSYFFFYLDPVKIEPGQALVFTPAHNGTQKIEFRDGSIANNRLSASADINDLNCFYVDMGGTAADTNKDLQYKFKRYWENGYHIGYEESTSARLRIANSTPSYSQIIGGSDDDPNFPIVHTLDIHNWIRGNEGRWHDINRPWLPVLDMSSANTTPPDNRTKLGMRLKAFYETVENTTNQPNGYWDFPLLEMANMRAPFYRRTPWDWLFQNPTVLHEYSFGPLAGDNQEQPGYLDPFMLPRYVSGVSESSPFLDSSSASNLRYVLFDVPPADMEVFSIGQLRQAPLTHEFSAPSFIIGESLVPVTSPRDQSAFSASEYSSIWWNGLRESRVPSYATWWQDELDPSNQYAAYDFRYETNLALWDKYFFSTLPEGDTLEIYTDAGTLPHPNMRVVNDAGLDLSQADLTKPDVIARNLRLTNHHSVNSTSAIAWKALLSMNMGLDIDGNSTDDESVPFPGTSSPMGDGVGLTSSEDEDAWSGYRQLSSDEIDLLAQKIVEQVKRRAPFISMSDFVNRRLRSADIDTSASPDVSGQSDEDLLSYAGPIEVAIRKASLNAGMQDFTLKSTTEYVSTSSPAERFATANTPTERFANAPAHLTQGKVLETIGATLTPRSDTFRVRAYGESRDSDGNVNARAWCEAIVQRSSEYVDSISDEATVAFDDLTSEVNKTHGRRFNIQSFRWLSANEMNDFN</sequence>
<comment type="caution">
    <text evidence="1">The sequence shown here is derived from an EMBL/GenBank/DDBJ whole genome shotgun (WGS) entry which is preliminary data.</text>
</comment>
<dbReference type="AlphaFoldDB" id="A0AAE2VCP9"/>
<keyword evidence="2" id="KW-1185">Reference proteome</keyword>